<gene>
    <name evidence="1" type="ORF">RPERSI_LOCUS26244</name>
</gene>
<feature type="non-terminal residue" evidence="1">
    <location>
        <position position="41"/>
    </location>
</feature>
<dbReference type="EMBL" id="CAJVQC010088934">
    <property type="protein sequence ID" value="CAG8824431.1"/>
    <property type="molecule type" value="Genomic_DNA"/>
</dbReference>
<organism evidence="1 2">
    <name type="scientific">Racocetra persica</name>
    <dbReference type="NCBI Taxonomy" id="160502"/>
    <lineage>
        <taxon>Eukaryota</taxon>
        <taxon>Fungi</taxon>
        <taxon>Fungi incertae sedis</taxon>
        <taxon>Mucoromycota</taxon>
        <taxon>Glomeromycotina</taxon>
        <taxon>Glomeromycetes</taxon>
        <taxon>Diversisporales</taxon>
        <taxon>Gigasporaceae</taxon>
        <taxon>Racocetra</taxon>
    </lineage>
</organism>
<dbReference type="Proteomes" id="UP000789920">
    <property type="component" value="Unassembled WGS sequence"/>
</dbReference>
<feature type="non-terminal residue" evidence="1">
    <location>
        <position position="1"/>
    </location>
</feature>
<protein>
    <submittedName>
        <fullName evidence="1">30201_t:CDS:1</fullName>
    </submittedName>
</protein>
<accession>A0ACA9S5N3</accession>
<evidence type="ECO:0000313" key="2">
    <source>
        <dbReference type="Proteomes" id="UP000789920"/>
    </source>
</evidence>
<comment type="caution">
    <text evidence="1">The sequence shown here is derived from an EMBL/GenBank/DDBJ whole genome shotgun (WGS) entry which is preliminary data.</text>
</comment>
<name>A0ACA9S5N3_9GLOM</name>
<keyword evidence="2" id="KW-1185">Reference proteome</keyword>
<sequence length="41" mass="4633">IDHNSAYLSTLLEQLRNQELASATDFMLINTVGLAMSMAYW</sequence>
<reference evidence="1" key="1">
    <citation type="submission" date="2021-06" db="EMBL/GenBank/DDBJ databases">
        <authorList>
            <person name="Kallberg Y."/>
            <person name="Tangrot J."/>
            <person name="Rosling A."/>
        </authorList>
    </citation>
    <scope>NUCLEOTIDE SEQUENCE</scope>
    <source>
        <strain evidence="1">MA461A</strain>
    </source>
</reference>
<proteinExistence type="predicted"/>
<evidence type="ECO:0000313" key="1">
    <source>
        <dbReference type="EMBL" id="CAG8824431.1"/>
    </source>
</evidence>